<evidence type="ECO:0000256" key="1">
    <source>
        <dbReference type="SAM" id="Phobius"/>
    </source>
</evidence>
<accession>M1P9G5</accession>
<sequence length="301" mass="33234">MANWQLLVQAPSTGFLLSVVGVAISLIGTTVGIYTLLKVKKVVKAQIEERKLTQELLDVDQIEKDLRRVVSKLMQVNDHDSVSLANALSQRLGAIQGTRRVIDHGASACGCASGDAVSIKTGFFCSTHVDDFIEQSTSRIDLMTGSTRLIAGYFTMDKIKQACERGVKVRIVGLSPEAPDDILLDAAKTVSKPAPETAEDYRNLIKANHNEISKVVNSWPAQTKERFEYRENFGVPRVSIAKSDDVICLGFLQLFRDAQPEKINDRQYIKIPQDSELGSVVMKHFEQGWSESKKIIPAKSG</sequence>
<evidence type="ECO:0000313" key="3">
    <source>
        <dbReference type="Proteomes" id="UP000011721"/>
    </source>
</evidence>
<organism evidence="2 3">
    <name type="scientific">Desulfocapsa sulfexigens (strain DSM 10523 / SB164P1)</name>
    <dbReference type="NCBI Taxonomy" id="1167006"/>
    <lineage>
        <taxon>Bacteria</taxon>
        <taxon>Pseudomonadati</taxon>
        <taxon>Thermodesulfobacteriota</taxon>
        <taxon>Desulfobulbia</taxon>
        <taxon>Desulfobulbales</taxon>
        <taxon>Desulfocapsaceae</taxon>
        <taxon>Desulfocapsa</taxon>
    </lineage>
</organism>
<keyword evidence="2" id="KW-0614">Plasmid</keyword>
<feature type="transmembrane region" description="Helical" evidence="1">
    <location>
        <begin position="15"/>
        <end position="37"/>
    </location>
</feature>
<proteinExistence type="predicted"/>
<evidence type="ECO:0000313" key="2">
    <source>
        <dbReference type="EMBL" id="AGF80093.1"/>
    </source>
</evidence>
<reference evidence="3" key="1">
    <citation type="journal article" date="2013" name="Stand. Genomic Sci.">
        <title>Complete genome sequence of Desulfocapsa sulfexigens, a marine deltaproteobacterium specialized in disproportionating inorganic sulfur compounds.</title>
        <authorList>
            <person name="Finster K.W."/>
            <person name="Kjeldsen K.U."/>
            <person name="Kube M."/>
            <person name="Reinhardt R."/>
            <person name="Mussmann M."/>
            <person name="Amann R."/>
            <person name="Schreiber L."/>
        </authorList>
    </citation>
    <scope>NUCLEOTIDE SEQUENCE [LARGE SCALE GENOMIC DNA]</scope>
    <source>
        <strain evidence="3">DSM 10523 / SB164P1</strain>
        <plasmid evidence="3">pDESSD</plasmid>
    </source>
</reference>
<dbReference type="AlphaFoldDB" id="M1P9G5"/>
<dbReference type="Proteomes" id="UP000011721">
    <property type="component" value="Plasmid unnamed"/>
</dbReference>
<name>M1P9G5_DESSD</name>
<dbReference type="OrthoDB" id="5170945at2"/>
<geneLocation type="plasmid" evidence="3">
    <name>pDESSD</name>
</geneLocation>
<keyword evidence="1" id="KW-0812">Transmembrane</keyword>
<dbReference type="EMBL" id="CP003986">
    <property type="protein sequence ID" value="AGF80093.1"/>
    <property type="molecule type" value="Genomic_DNA"/>
</dbReference>
<dbReference type="HOGENOM" id="CLU_923560_0_0_7"/>
<dbReference type="RefSeq" id="WP_015405775.1">
    <property type="nucleotide sequence ID" value="NC_020305.1"/>
</dbReference>
<dbReference type="KEGG" id="dsf:UWK_03584"/>
<keyword evidence="1" id="KW-0472">Membrane</keyword>
<protein>
    <submittedName>
        <fullName evidence="2">Uncharacterized protein</fullName>
    </submittedName>
</protein>
<keyword evidence="1" id="KW-1133">Transmembrane helix</keyword>
<keyword evidence="3" id="KW-1185">Reference proteome</keyword>
<gene>
    <name evidence="2" type="ordered locus">UWK_03584</name>
</gene>